<name>A0A5S9MKK2_BACIA</name>
<dbReference type="CDD" id="cd06920">
    <property type="entry name" value="NEAT"/>
    <property type="match status" value="1"/>
</dbReference>
<comment type="subcellular location">
    <subcellularLocation>
        <location evidence="1">Secreted</location>
        <location evidence="1">Cell wall</location>
        <topology evidence="1">Peptidoglycan-anchor</topology>
    </subcellularLocation>
</comment>
<protein>
    <recommendedName>
        <fullName evidence="6">NEAT domain-containing protein</fullName>
    </recommendedName>
</protein>
<organism evidence="7 8">
    <name type="scientific">Bacillus safensis</name>
    <dbReference type="NCBI Taxonomy" id="561879"/>
    <lineage>
        <taxon>Bacteria</taxon>
        <taxon>Bacillati</taxon>
        <taxon>Bacillota</taxon>
        <taxon>Bacilli</taxon>
        <taxon>Bacillales</taxon>
        <taxon>Bacillaceae</taxon>
        <taxon>Bacillus</taxon>
    </lineage>
</organism>
<dbReference type="AlphaFoldDB" id="A0A5S9MKK2"/>
<dbReference type="PROSITE" id="PS50978">
    <property type="entry name" value="NEAT"/>
    <property type="match status" value="1"/>
</dbReference>
<keyword evidence="4" id="KW-0732">Signal</keyword>
<dbReference type="InterPro" id="IPR050436">
    <property type="entry name" value="IsdA"/>
</dbReference>
<keyword evidence="3" id="KW-0964">Secreted</keyword>
<evidence type="ECO:0000256" key="1">
    <source>
        <dbReference type="ARBA" id="ARBA00004168"/>
    </source>
</evidence>
<dbReference type="InterPro" id="IPR037250">
    <property type="entry name" value="NEAT_dom_sf"/>
</dbReference>
<dbReference type="PANTHER" id="PTHR37824">
    <property type="entry name" value="IRON-REGULATED SURFACE DETERMINANT PROTEIN C"/>
    <property type="match status" value="1"/>
</dbReference>
<keyword evidence="2" id="KW-0134">Cell wall</keyword>
<dbReference type="EMBL" id="AP021906">
    <property type="protein sequence ID" value="BBP93212.1"/>
    <property type="molecule type" value="Genomic_DNA"/>
</dbReference>
<proteinExistence type="predicted"/>
<evidence type="ECO:0000256" key="5">
    <source>
        <dbReference type="ARBA" id="ARBA00023088"/>
    </source>
</evidence>
<dbReference type="Proteomes" id="UP000464658">
    <property type="component" value="Chromosome"/>
</dbReference>
<keyword evidence="5" id="KW-0572">Peptidoglycan-anchor</keyword>
<dbReference type="Pfam" id="PF05031">
    <property type="entry name" value="NEAT"/>
    <property type="match status" value="1"/>
</dbReference>
<dbReference type="InterPro" id="IPR006635">
    <property type="entry name" value="NEAT_dom"/>
</dbReference>
<reference evidence="7 8" key="1">
    <citation type="submission" date="2019-12" db="EMBL/GenBank/DDBJ databases">
        <title>Full genome sequence of a Bacillus safensis strain isolated from commercially available natto in Indonesia.</title>
        <authorList>
            <person name="Yoshida M."/>
            <person name="Uomi M."/>
            <person name="Waturangi D."/>
            <person name="Ekaputri J.J."/>
            <person name="Setiamarga D.H.E."/>
        </authorList>
    </citation>
    <scope>NUCLEOTIDE SEQUENCE [LARGE SCALE GENOMIC DNA]</scope>
    <source>
        <strain evidence="7 8">IDN1</strain>
    </source>
</reference>
<evidence type="ECO:0000256" key="4">
    <source>
        <dbReference type="ARBA" id="ARBA00022729"/>
    </source>
</evidence>
<evidence type="ECO:0000313" key="7">
    <source>
        <dbReference type="EMBL" id="BBP93212.1"/>
    </source>
</evidence>
<sequence length="82" mass="9152">MSDYFSHPASLTVKKNGKQTISFTVKDHKSVASLKKEKNGSYQEAKTVSKDEAKNTRVVSFDVDDLKKKSGKRKSTHCSSSR</sequence>
<accession>A0A5S9MKK2</accession>
<evidence type="ECO:0000259" key="6">
    <source>
        <dbReference type="PROSITE" id="PS50978"/>
    </source>
</evidence>
<dbReference type="PANTHER" id="PTHR37824:SF1">
    <property type="entry name" value="IRON-REGULATED SURFACE DETERMINANT PROTEIN C"/>
    <property type="match status" value="1"/>
</dbReference>
<evidence type="ECO:0000256" key="3">
    <source>
        <dbReference type="ARBA" id="ARBA00022525"/>
    </source>
</evidence>
<feature type="domain" description="NEAT" evidence="6">
    <location>
        <begin position="1"/>
        <end position="82"/>
    </location>
</feature>
<dbReference type="Gene3D" id="2.60.40.1850">
    <property type="match status" value="1"/>
</dbReference>
<gene>
    <name evidence="7" type="ORF">BsIDN1_68300</name>
</gene>
<dbReference type="SUPFAM" id="SSF158911">
    <property type="entry name" value="NEAT domain-like"/>
    <property type="match status" value="1"/>
</dbReference>
<evidence type="ECO:0000256" key="2">
    <source>
        <dbReference type="ARBA" id="ARBA00022512"/>
    </source>
</evidence>
<evidence type="ECO:0000313" key="8">
    <source>
        <dbReference type="Proteomes" id="UP000464658"/>
    </source>
</evidence>